<accession>A0A2K8NRB6</accession>
<reference evidence="1 2" key="1">
    <citation type="submission" date="2017-11" db="EMBL/GenBank/DDBJ databases">
        <title>Genome sequence of Entomoplasma freundtii BARC 318 (ATCC 51999).</title>
        <authorList>
            <person name="Lo W.-S."/>
            <person name="Gasparich G.E."/>
            <person name="Kuo C.-H."/>
        </authorList>
    </citation>
    <scope>NUCLEOTIDE SEQUENCE [LARGE SCALE GENOMIC DNA]</scope>
    <source>
        <strain evidence="1 2">BARC 318</strain>
    </source>
</reference>
<keyword evidence="2" id="KW-1185">Reference proteome</keyword>
<proteinExistence type="predicted"/>
<dbReference type="KEGG" id="efr:EFREU_v1c03460"/>
<dbReference type="EMBL" id="CP024962">
    <property type="protein sequence ID" value="ATZ16372.1"/>
    <property type="molecule type" value="Genomic_DNA"/>
</dbReference>
<protein>
    <submittedName>
        <fullName evidence="1">Uncharacterized protein</fullName>
    </submittedName>
</protein>
<dbReference type="Proteomes" id="UP000232222">
    <property type="component" value="Chromosome"/>
</dbReference>
<name>A0A2K8NRB6_9MOLU</name>
<dbReference type="AlphaFoldDB" id="A0A2K8NRB6"/>
<gene>
    <name evidence="1" type="ORF">EFREU_v1c03460</name>
</gene>
<evidence type="ECO:0000313" key="1">
    <source>
        <dbReference type="EMBL" id="ATZ16372.1"/>
    </source>
</evidence>
<sequence length="330" mass="39088">MKDTIDKMIKKRKSYIKSYPLTPLRFVSEKQTCYERICNFIFWLVTISAFVLLGVPILVHLATWVWPGIEFKDSLSPLWLEKILPNHPFQNLYFATTKEFNRHEYFNLLWAMIPGSLFALSFWFGMKTVSMRSPGFAFWRFLGFTCLGAFAFAALYFFFFLFENQKLDYLKVSRQPEKEEGKLINVIGTYALKTLGWIICLFFFILPFGIIVCQSLIYVGYKQFTIDYRYRPLVINNKKMVGKPQPDNFFFEHCRNIFNLPPVFSRQNLDANYQALQNFYAETSEPQAKTAKAKETRDLYYFLRPYCFDNQSFKNHEGLPSNELEIEEKH</sequence>
<organism evidence="1 2">
    <name type="scientific">Entomoplasma freundtii</name>
    <dbReference type="NCBI Taxonomy" id="74700"/>
    <lineage>
        <taxon>Bacteria</taxon>
        <taxon>Bacillati</taxon>
        <taxon>Mycoplasmatota</taxon>
        <taxon>Mollicutes</taxon>
        <taxon>Entomoplasmatales</taxon>
        <taxon>Entomoplasmataceae</taxon>
        <taxon>Entomoplasma</taxon>
    </lineage>
</organism>
<evidence type="ECO:0000313" key="2">
    <source>
        <dbReference type="Proteomes" id="UP000232222"/>
    </source>
</evidence>